<feature type="compositionally biased region" description="Polar residues" evidence="2">
    <location>
        <begin position="484"/>
        <end position="511"/>
    </location>
</feature>
<reference evidence="4 5" key="1">
    <citation type="journal article" date="2006" name="Nature">
        <title>Insights from the genome of the biotrophic fungal plant pathogen Ustilago maydis.</title>
        <authorList>
            <person name="Kamper J."/>
            <person name="Kahmann R."/>
            <person name="Bolker M."/>
            <person name="Ma L.J."/>
            <person name="Brefort T."/>
            <person name="Saville B.J."/>
            <person name="Banuett F."/>
            <person name="Kronstad J.W."/>
            <person name="Gold S.E."/>
            <person name="Muller O."/>
            <person name="Perlin M.H."/>
            <person name="Wosten H.A."/>
            <person name="de Vries R."/>
            <person name="Ruiz-Herrera J."/>
            <person name="Reynaga-Pena C.G."/>
            <person name="Snetselaar K."/>
            <person name="McCann M."/>
            <person name="Perez-Martin J."/>
            <person name="Feldbrugge M."/>
            <person name="Basse C.W."/>
            <person name="Steinberg G."/>
            <person name="Ibeas J.I."/>
            <person name="Holloman W."/>
            <person name="Guzman P."/>
            <person name="Farman M."/>
            <person name="Stajich J.E."/>
            <person name="Sentandreu R."/>
            <person name="Gonzalez-Prieto J.M."/>
            <person name="Kennell J.C."/>
            <person name="Molina L."/>
            <person name="Schirawski J."/>
            <person name="Mendoza-Mendoza A."/>
            <person name="Greilinger D."/>
            <person name="Munch K."/>
            <person name="Rossel N."/>
            <person name="Scherer M."/>
            <person name="Vranes M."/>
            <person name="Ladendorf O."/>
            <person name="Vincon V."/>
            <person name="Fuchs U."/>
            <person name="Sandrock B."/>
            <person name="Meng S."/>
            <person name="Ho E.C."/>
            <person name="Cahill M.J."/>
            <person name="Boyce K.J."/>
            <person name="Klose J."/>
            <person name="Klosterman S.J."/>
            <person name="Deelstra H.J."/>
            <person name="Ortiz-Castellanos L."/>
            <person name="Li W."/>
            <person name="Sanchez-Alonso P."/>
            <person name="Schreier P.H."/>
            <person name="Hauser-Hahn I."/>
            <person name="Vaupel M."/>
            <person name="Koopmann E."/>
            <person name="Friedrich G."/>
            <person name="Voss H."/>
            <person name="Schluter T."/>
            <person name="Margolis J."/>
            <person name="Platt D."/>
            <person name="Swimmer C."/>
            <person name="Gnirke A."/>
            <person name="Chen F."/>
            <person name="Vysotskaia V."/>
            <person name="Mannhaupt G."/>
            <person name="Guldener U."/>
            <person name="Munsterkotter M."/>
            <person name="Haase D."/>
            <person name="Oesterheld M."/>
            <person name="Mewes H.W."/>
            <person name="Mauceli E.W."/>
            <person name="DeCaprio D."/>
            <person name="Wade C.M."/>
            <person name="Butler J."/>
            <person name="Young S."/>
            <person name="Jaffe D.B."/>
            <person name="Calvo S."/>
            <person name="Nusbaum C."/>
            <person name="Galagan J."/>
            <person name="Birren B.W."/>
        </authorList>
    </citation>
    <scope>NUCLEOTIDE SEQUENCE [LARGE SCALE GENOMIC DNA]</scope>
    <source>
        <strain evidence="5">DSM 14603 / FGSC 9021 / UM521</strain>
    </source>
</reference>
<keyword evidence="1" id="KW-0863">Zinc-finger</keyword>
<dbReference type="InterPro" id="IPR013087">
    <property type="entry name" value="Znf_C2H2_type"/>
</dbReference>
<feature type="compositionally biased region" description="Low complexity" evidence="2">
    <location>
        <begin position="605"/>
        <end position="618"/>
    </location>
</feature>
<keyword evidence="5" id="KW-1185">Reference proteome</keyword>
<name>A0A0D1E2Y6_MYCMD</name>
<feature type="compositionally biased region" description="Basic and acidic residues" evidence="2">
    <location>
        <begin position="594"/>
        <end position="604"/>
    </location>
</feature>
<dbReference type="KEGG" id="uma:UMAG_11138"/>
<dbReference type="OrthoDB" id="2556441at2759"/>
<dbReference type="PROSITE" id="PS50157">
    <property type="entry name" value="ZINC_FINGER_C2H2_2"/>
    <property type="match status" value="1"/>
</dbReference>
<evidence type="ECO:0000256" key="2">
    <source>
        <dbReference type="SAM" id="MobiDB-lite"/>
    </source>
</evidence>
<sequence>MSTRLNPLGLLQNYDQVFWPMAGSHHAFRGNESSLVARAISVLNRPPGKVRDRPPELATLNTPPSSCKPASSVVDGLLLRPPIVPSQSTRSCTVPDSMLVDPFAESLSVEDGNTLLACQLLASNASMQAESTDQTLASVNAMTNTIVVSGDVSGPMTTNQANVHYMPEESELSMVASASSTGSCQQYEGQQHAGRIQDLDVCPAEAFHCKREATSSHTADSFILPQTMNQCSDSTLFSPSTASETSLATNEDWFAMIDIADMSDAGVPFGSVFDGNESFGPLFAPSVGSMLSPVAGLVDDQTVRDFDLASTDVTPSTAALATLSAYKVLACLTSRQTSMDDLSLDSSALAQINSATNISGSISTTRHDADVMNSAFGALSRNTMESAEASRKTTSAAKETVEHVNNAQDPSAMEISFEVSEASSDGETIVASLERTDLNCDLLSVQHQQLQLQSQSCSRPQRSMRCQATSLLAGGFPTTVGNSTEIGSYSTTRGSKPSTANAMRTSRSKPSPGTRLMCHHPGCTKTFSSQHNLNEHQQVHEFPRVQRYFCREGECALSARGFNFKRDRTRHWMQKHPWVVARLKQQAAEEAEARRVAMAREKAEQSAQRARARAQAAKQKADERVRSKREKQAARRKPSRDVNT</sequence>
<organism evidence="4 5">
    <name type="scientific">Mycosarcoma maydis</name>
    <name type="common">Corn smut fungus</name>
    <name type="synonym">Ustilago maydis</name>
    <dbReference type="NCBI Taxonomy" id="5270"/>
    <lineage>
        <taxon>Eukaryota</taxon>
        <taxon>Fungi</taxon>
        <taxon>Dikarya</taxon>
        <taxon>Basidiomycota</taxon>
        <taxon>Ustilaginomycotina</taxon>
        <taxon>Ustilaginomycetes</taxon>
        <taxon>Ustilaginales</taxon>
        <taxon>Ustilaginaceae</taxon>
        <taxon>Mycosarcoma</taxon>
    </lineage>
</organism>
<keyword evidence="1" id="KW-0479">Metal-binding</keyword>
<evidence type="ECO:0000256" key="1">
    <source>
        <dbReference type="PROSITE-ProRule" id="PRU00042"/>
    </source>
</evidence>
<dbReference type="Gene3D" id="3.30.160.60">
    <property type="entry name" value="Classic Zinc Finger"/>
    <property type="match status" value="1"/>
</dbReference>
<dbReference type="PROSITE" id="PS00028">
    <property type="entry name" value="ZINC_FINGER_C2H2_1"/>
    <property type="match status" value="1"/>
</dbReference>
<accession>A0A0D1E2Y6</accession>
<feature type="compositionally biased region" description="Basic and acidic residues" evidence="2">
    <location>
        <begin position="619"/>
        <end position="644"/>
    </location>
</feature>
<dbReference type="SMART" id="SM00355">
    <property type="entry name" value="ZnF_C2H2"/>
    <property type="match status" value="2"/>
</dbReference>
<feature type="region of interest" description="Disordered" evidence="2">
    <location>
        <begin position="484"/>
        <end position="515"/>
    </location>
</feature>
<feature type="region of interest" description="Disordered" evidence="2">
    <location>
        <begin position="46"/>
        <end position="66"/>
    </location>
</feature>
<evidence type="ECO:0000313" key="5">
    <source>
        <dbReference type="Proteomes" id="UP000000561"/>
    </source>
</evidence>
<dbReference type="RefSeq" id="XP_011388016.1">
    <property type="nucleotide sequence ID" value="XM_011389714.1"/>
</dbReference>
<dbReference type="EMBL" id="CM003142">
    <property type="protein sequence ID" value="KIS70469.1"/>
    <property type="molecule type" value="Genomic_DNA"/>
</dbReference>
<evidence type="ECO:0000313" key="4">
    <source>
        <dbReference type="EMBL" id="KIS70469.1"/>
    </source>
</evidence>
<dbReference type="eggNOG" id="ENOG502RDSK">
    <property type="taxonomic scope" value="Eukaryota"/>
</dbReference>
<feature type="region of interest" description="Disordered" evidence="2">
    <location>
        <begin position="594"/>
        <end position="644"/>
    </location>
</feature>
<dbReference type="AlphaFoldDB" id="A0A0D1E2Y6"/>
<proteinExistence type="predicted"/>
<dbReference type="GO" id="GO:0008270">
    <property type="term" value="F:zinc ion binding"/>
    <property type="evidence" value="ECO:0007669"/>
    <property type="project" value="UniProtKB-KW"/>
</dbReference>
<dbReference type="Proteomes" id="UP000000561">
    <property type="component" value="Chromosome 3"/>
</dbReference>
<protein>
    <recommendedName>
        <fullName evidence="3">C2H2-type domain-containing protein</fullName>
    </recommendedName>
</protein>
<dbReference type="GeneID" id="23567058"/>
<feature type="domain" description="C2H2-type" evidence="3">
    <location>
        <begin position="516"/>
        <end position="545"/>
    </location>
</feature>
<dbReference type="VEuPathDB" id="FungiDB:UMAG_11138"/>
<dbReference type="InParanoid" id="A0A0D1E2Y6"/>
<gene>
    <name evidence="4" type="ORF">UMAG_11138</name>
</gene>
<keyword evidence="1" id="KW-0862">Zinc</keyword>
<evidence type="ECO:0000259" key="3">
    <source>
        <dbReference type="PROSITE" id="PS50157"/>
    </source>
</evidence>